<proteinExistence type="predicted"/>
<protein>
    <submittedName>
        <fullName evidence="2">Tyrosine-protein kinase</fullName>
    </submittedName>
</protein>
<evidence type="ECO:0000313" key="1">
    <source>
        <dbReference type="Proteomes" id="UP000887576"/>
    </source>
</evidence>
<name>A0AC34Q6T7_9BILA</name>
<dbReference type="WBParaSite" id="JU765_v2.g13456.t1">
    <property type="protein sequence ID" value="JU765_v2.g13456.t1"/>
    <property type="gene ID" value="JU765_v2.g13456"/>
</dbReference>
<sequence>MLPREDIVKLLSEHGHFLVRLTEPKLGSGMKLVVSVRWHKRPYHFIVNQDQNGKYYIEKFQFDNVVELINYYYTKRIPLTEKSGCCLLTPVPRQDWEISHDTITLGKMLGEGAFGAVHIGTWTTKDTTKKVAVKVHKGKALTKEIIKEICKEARIMRRYKHPNVVAFYGVAIEQEPIMLIMELVSGGALDSYLAKNASELTLSDKIGFAVDAARGMEYLHDNNCIHRDVAARNCLVNEGHVKISDFGLSRDVSNQAKAYKLKNLNQKLPIRWLSPETMTNATYTTKSDVFSFGVLLWEIYSGGKEPYGGMTLAEVNVQVKGGYRMAPPDNTPSIVKHVMEVNCWAQCPDDRATMTSIRKTLEEVMQSNSAKKIKKHATRADD</sequence>
<accession>A0AC34Q6T7</accession>
<organism evidence="1 2">
    <name type="scientific">Panagrolaimus sp. JU765</name>
    <dbReference type="NCBI Taxonomy" id="591449"/>
    <lineage>
        <taxon>Eukaryota</taxon>
        <taxon>Metazoa</taxon>
        <taxon>Ecdysozoa</taxon>
        <taxon>Nematoda</taxon>
        <taxon>Chromadorea</taxon>
        <taxon>Rhabditida</taxon>
        <taxon>Tylenchina</taxon>
        <taxon>Panagrolaimomorpha</taxon>
        <taxon>Panagrolaimoidea</taxon>
        <taxon>Panagrolaimidae</taxon>
        <taxon>Panagrolaimus</taxon>
    </lineage>
</organism>
<dbReference type="Proteomes" id="UP000887576">
    <property type="component" value="Unplaced"/>
</dbReference>
<evidence type="ECO:0000313" key="2">
    <source>
        <dbReference type="WBParaSite" id="JU765_v2.g13456.t1"/>
    </source>
</evidence>
<reference evidence="2" key="1">
    <citation type="submission" date="2022-11" db="UniProtKB">
        <authorList>
            <consortium name="WormBaseParasite"/>
        </authorList>
    </citation>
    <scope>IDENTIFICATION</scope>
</reference>